<dbReference type="InterPro" id="IPR046092">
    <property type="entry name" value="DUF6110"/>
</dbReference>
<dbReference type="Pfam" id="PF19605">
    <property type="entry name" value="DUF6110"/>
    <property type="match status" value="1"/>
</dbReference>
<gene>
    <name evidence="2" type="ORF">HMPREF9623_01596</name>
</gene>
<dbReference type="EMBL" id="AGEL01000013">
    <property type="protein sequence ID" value="EHO16050.1"/>
    <property type="molecule type" value="Genomic_DNA"/>
</dbReference>
<evidence type="ECO:0000313" key="2">
    <source>
        <dbReference type="EMBL" id="EHO16050.1"/>
    </source>
</evidence>
<dbReference type="GeneID" id="86941323"/>
<dbReference type="AlphaFoldDB" id="A0AA36Y3Z5"/>
<accession>A0AA36Y3Z5</accession>
<keyword evidence="3" id="KW-1185">Reference proteome</keyword>
<proteinExistence type="predicted"/>
<dbReference type="Proteomes" id="UP000018466">
    <property type="component" value="Unassembled WGS sequence"/>
</dbReference>
<sequence>MMFGTKQLFKLGLFIGGTVFGTAGITILKSRDAKCAYTHATAAVLRGKDCVMKTVSTLRENCDDIYEDAKDLNERRYAADAERAYQEAKALVEEHEAATEA</sequence>
<reference evidence="2 3" key="1">
    <citation type="submission" date="2011-10" db="EMBL/GenBank/DDBJ databases">
        <title>The Genome Sequence of Lachnospiraceae bacterium ACC2.</title>
        <authorList>
            <consortium name="The Broad Institute Genome Sequencing Platform"/>
            <person name="Earl A."/>
            <person name="Ward D."/>
            <person name="Feldgarden M."/>
            <person name="Gevers D."/>
            <person name="Sizova M."/>
            <person name="Hazen A."/>
            <person name="Epstein S."/>
            <person name="Young S.K."/>
            <person name="Zeng Q."/>
            <person name="Gargeya S."/>
            <person name="Fitzgerald M."/>
            <person name="Haas B."/>
            <person name="Abouelleil A."/>
            <person name="Alvarado L."/>
            <person name="Arachchi H.M."/>
            <person name="Berlin A."/>
            <person name="Brown A."/>
            <person name="Chapman S.B."/>
            <person name="Chen Z."/>
            <person name="Dunbar C."/>
            <person name="Freedman E."/>
            <person name="Gearin G."/>
            <person name="Goldberg J."/>
            <person name="Griggs A."/>
            <person name="Gujja S."/>
            <person name="Heiman D."/>
            <person name="Howarth C."/>
            <person name="Larson L."/>
            <person name="Lui A."/>
            <person name="MacDonald P.J.P."/>
            <person name="Montmayeur A."/>
            <person name="Murphy C."/>
            <person name="Neiman D."/>
            <person name="Pearson M."/>
            <person name="Priest M."/>
            <person name="Roberts A."/>
            <person name="Saif S."/>
            <person name="Shea T."/>
            <person name="Shenoy N."/>
            <person name="Sisk P."/>
            <person name="Stolte C."/>
            <person name="Sykes S."/>
            <person name="Wortman J."/>
            <person name="Nusbaum C."/>
            <person name="Birren B."/>
        </authorList>
    </citation>
    <scope>NUCLEOTIDE SEQUENCE [LARGE SCALE GENOMIC DNA]</scope>
    <source>
        <strain evidence="2 3">ACC2</strain>
    </source>
</reference>
<evidence type="ECO:0000256" key="1">
    <source>
        <dbReference type="SAM" id="Coils"/>
    </source>
</evidence>
<comment type="caution">
    <text evidence="2">The sequence shown here is derived from an EMBL/GenBank/DDBJ whole genome shotgun (WGS) entry which is preliminary data.</text>
</comment>
<dbReference type="RefSeq" id="WP_009533428.1">
    <property type="nucleotide sequence ID" value="NZ_CAJPPX010000043.1"/>
</dbReference>
<protein>
    <recommendedName>
        <fullName evidence="4">DUF1490 domain-containing protein</fullName>
    </recommendedName>
</protein>
<evidence type="ECO:0008006" key="4">
    <source>
        <dbReference type="Google" id="ProtNLM"/>
    </source>
</evidence>
<evidence type="ECO:0000313" key="3">
    <source>
        <dbReference type="Proteomes" id="UP000018466"/>
    </source>
</evidence>
<organism evidence="2 3">
    <name type="scientific">Stomatobaculum longum</name>
    <dbReference type="NCBI Taxonomy" id="796942"/>
    <lineage>
        <taxon>Bacteria</taxon>
        <taxon>Bacillati</taxon>
        <taxon>Bacillota</taxon>
        <taxon>Clostridia</taxon>
        <taxon>Lachnospirales</taxon>
        <taxon>Lachnospiraceae</taxon>
        <taxon>Stomatobaculum</taxon>
    </lineage>
</organism>
<name>A0AA36Y3Z5_9FIRM</name>
<feature type="coiled-coil region" evidence="1">
    <location>
        <begin position="55"/>
        <end position="101"/>
    </location>
</feature>
<keyword evidence="1" id="KW-0175">Coiled coil</keyword>